<keyword evidence="4 9" id="KW-0378">Hydrolase</keyword>
<evidence type="ECO:0000313" key="13">
    <source>
        <dbReference type="Proteomes" id="UP000230791"/>
    </source>
</evidence>
<dbReference type="SUPFAM" id="SSF143517">
    <property type="entry name" value="TRCF domain-like"/>
    <property type="match status" value="1"/>
</dbReference>
<dbReference type="Pfam" id="PF03461">
    <property type="entry name" value="TRCF"/>
    <property type="match status" value="1"/>
</dbReference>
<sequence length="1166" mass="130982">MPIFKKIVIPQNSSAHMIFDGVTDGFEAFALAKLSSEIARRKPIIYVVQDGTKIAHLQQVLNFIEPNLPVLQFPAWDCLPYDRVSPGIAVMARRLSALAHMANLRQNPHPAIILTTANAIMQKLPPREMIEAQRIHAHVGQRHNMGHLIQFLETNGFERVTVVRDVGEFAVRGGIVDIFSPMDLEPLRLDFFGDTLESIRVFDPESQRTIRQKTELLLQAMSEVALTPERISHFKSNYTRTFGISQKNTMLYKAIAQGRRFAGMEHWLPFFYENLDTFFDHSGNLPLVFEHLIEEVFIERYRLIEDYYNARKERKNDKENSTSYHPIDPSLLYLTPKRVLECVQQSSQRINFSPFHIPQSLEQTVIHTNVKQGYDFVKERNAQEKNVFSSVIDHIASLRAAGKKVLLACWSEGSLNRLIQVLDEHGLKKIDVVKSLQTVKATPRDHILAAVIMIEHGFEAEDLAIIAEQDILGDRFIRAPKRRKNNTNFISEISALNSGDIVVHIDHGIGQFVGLKTITTTGILRDCLEIKYAGGDLLFLPVENIELLSRYGSEGTEVTLDKLGGVAWQARKARLKKHLLAMAGQLIRIAAERATRAAPALLPPVGPFDEFVAGFPYEETEDQMNAIDTVLDDLASGKPMDRLICGDVGFGKTEVAIRSAFVAALNGYQVAVVVPTTLLSRQHYKTFISRFQGLPVKIGHASRLVKTKELAQVKKGISDGTIDIVIGTHALLSGAVNFSRLGLLIIDEEQHFGVKHKERLKELKSDIHVLTLSATPIPRTLGLALSGVRELSLITTPPIDRMAVRTFISPFDALVIRETLLREYYRGGQSFYVCPRISDLAFVEKYLKTNVPELKFVVAHGQMPAEQLDDIMNTFYDGQYDVLLSTTIIESGLDIPTANTLIVHRAEMFGLSALYQLRGRVGRSKQRAYALFTFPSGKVLTPAADRRLKVLQSLDTLGAGFQLASHDMDIRGSGNFLGEEQSGHIKEVGFELYQKMLEEAVAELKDGELSEDKQWSPQISLGTTVMIPESFVPDLSLRMGLYRRLTELENLEQIDEFAAELIDRFGPLPLEVQHILKVFYIKTLCRKAHVEKLDAGPKGIVIQFRNNYFANSIALVQWVQKQGSMAKIRPDQSIAFIRDWASVDDRLIGAATIMTQLVEMAEQHSV</sequence>
<dbReference type="SMART" id="SM00490">
    <property type="entry name" value="HELICc"/>
    <property type="match status" value="1"/>
</dbReference>
<evidence type="ECO:0000256" key="9">
    <source>
        <dbReference type="HAMAP-Rule" id="MF_00969"/>
    </source>
</evidence>
<dbReference type="GO" id="GO:0000716">
    <property type="term" value="P:transcription-coupled nucleotide-excision repair, DNA damage recognition"/>
    <property type="evidence" value="ECO:0007669"/>
    <property type="project" value="UniProtKB-UniRule"/>
</dbReference>
<comment type="similarity">
    <text evidence="9">In the C-terminal section; belongs to the helicase family. RecG subfamily.</text>
</comment>
<evidence type="ECO:0000256" key="1">
    <source>
        <dbReference type="ARBA" id="ARBA00022490"/>
    </source>
</evidence>
<dbReference type="InterPro" id="IPR041471">
    <property type="entry name" value="UvrB_inter"/>
</dbReference>
<dbReference type="Pfam" id="PF17757">
    <property type="entry name" value="UvrB_inter"/>
    <property type="match status" value="1"/>
</dbReference>
<dbReference type="InterPro" id="IPR048635">
    <property type="entry name" value="MFD_D3"/>
</dbReference>
<evidence type="ECO:0000259" key="11">
    <source>
        <dbReference type="PROSITE" id="PS51194"/>
    </source>
</evidence>
<dbReference type="GO" id="GO:0016787">
    <property type="term" value="F:hydrolase activity"/>
    <property type="evidence" value="ECO:0007669"/>
    <property type="project" value="UniProtKB-KW"/>
</dbReference>
<dbReference type="GO" id="GO:0003684">
    <property type="term" value="F:damaged DNA binding"/>
    <property type="evidence" value="ECO:0007669"/>
    <property type="project" value="InterPro"/>
</dbReference>
<evidence type="ECO:0000259" key="10">
    <source>
        <dbReference type="PROSITE" id="PS51192"/>
    </source>
</evidence>
<dbReference type="PANTHER" id="PTHR47964">
    <property type="entry name" value="ATP-DEPENDENT DNA HELICASE HOMOLOG RECG, CHLOROPLASTIC"/>
    <property type="match status" value="1"/>
</dbReference>
<evidence type="ECO:0000256" key="3">
    <source>
        <dbReference type="ARBA" id="ARBA00022763"/>
    </source>
</evidence>
<dbReference type="Pfam" id="PF00271">
    <property type="entry name" value="Helicase_C"/>
    <property type="match status" value="1"/>
</dbReference>
<proteinExistence type="inferred from homology"/>
<dbReference type="InterPro" id="IPR001650">
    <property type="entry name" value="Helicase_C-like"/>
</dbReference>
<evidence type="ECO:0000256" key="2">
    <source>
        <dbReference type="ARBA" id="ARBA00022741"/>
    </source>
</evidence>
<accession>A0A2M6UT65</accession>
<keyword evidence="3 9" id="KW-0227">DNA damage</keyword>
<dbReference type="GO" id="GO:0005737">
    <property type="term" value="C:cytoplasm"/>
    <property type="evidence" value="ECO:0007669"/>
    <property type="project" value="UniProtKB-SubCell"/>
</dbReference>
<dbReference type="InterPro" id="IPR036101">
    <property type="entry name" value="CarD-like/TRCF_RID_sf"/>
</dbReference>
<dbReference type="CDD" id="cd17991">
    <property type="entry name" value="DEXHc_TRCF"/>
    <property type="match status" value="1"/>
</dbReference>
<dbReference type="RefSeq" id="WP_100130866.1">
    <property type="nucleotide sequence ID" value="NZ_CADDYJ010000017.1"/>
</dbReference>
<evidence type="ECO:0000256" key="6">
    <source>
        <dbReference type="ARBA" id="ARBA00022840"/>
    </source>
</evidence>
<dbReference type="Gene3D" id="2.40.10.170">
    <property type="match status" value="1"/>
</dbReference>
<dbReference type="InterPro" id="IPR005118">
    <property type="entry name" value="TRCF_C"/>
</dbReference>
<feature type="domain" description="Helicase C-terminal" evidence="11">
    <location>
        <begin position="810"/>
        <end position="969"/>
    </location>
</feature>
<dbReference type="Proteomes" id="UP000230791">
    <property type="component" value="Unassembled WGS sequence"/>
</dbReference>
<gene>
    <name evidence="9 12" type="primary">mfd</name>
    <name evidence="12" type="ORF">CEV08_06450</name>
</gene>
<dbReference type="HAMAP" id="MF_00969">
    <property type="entry name" value="TRCF"/>
    <property type="match status" value="1"/>
</dbReference>
<dbReference type="GO" id="GO:0003678">
    <property type="term" value="F:DNA helicase activity"/>
    <property type="evidence" value="ECO:0007669"/>
    <property type="project" value="TreeGrafter"/>
</dbReference>
<keyword evidence="2 9" id="KW-0547">Nucleotide-binding</keyword>
<dbReference type="SUPFAM" id="SSF52540">
    <property type="entry name" value="P-loop containing nucleoside triphosphate hydrolases"/>
    <property type="match status" value="4"/>
</dbReference>
<dbReference type="Gene3D" id="3.40.50.300">
    <property type="entry name" value="P-loop containing nucleotide triphosphate hydrolases"/>
    <property type="match status" value="2"/>
</dbReference>
<dbReference type="SUPFAM" id="SSF141259">
    <property type="entry name" value="CarD-like"/>
    <property type="match status" value="1"/>
</dbReference>
<dbReference type="OrthoDB" id="9804325at2"/>
<name>A0A2M6UT65_9HYPH</name>
<keyword evidence="6 9" id="KW-0067">ATP-binding</keyword>
<dbReference type="Gene3D" id="3.30.2060.10">
    <property type="entry name" value="Penicillin-binding protein 1b domain"/>
    <property type="match status" value="1"/>
</dbReference>
<comment type="subcellular location">
    <subcellularLocation>
        <location evidence="9">Cytoplasm</location>
    </subcellularLocation>
</comment>
<protein>
    <recommendedName>
        <fullName evidence="9">Transcription-repair-coupling factor</fullName>
        <shortName evidence="9">TRCF</shortName>
        <ecNumber evidence="9">3.6.4.-</ecNumber>
    </recommendedName>
</protein>
<comment type="function">
    <text evidence="9">Couples transcription and DNA repair by recognizing RNA polymerase (RNAP) stalled at DNA lesions. Mediates ATP-dependent release of RNAP and its truncated transcript from the DNA, and recruitment of nucleotide excision repair machinery to the damaged site.</text>
</comment>
<keyword evidence="8 9" id="KW-0234">DNA repair</keyword>
<dbReference type="SMART" id="SM00982">
    <property type="entry name" value="TRCF"/>
    <property type="match status" value="1"/>
</dbReference>
<evidence type="ECO:0000313" key="12">
    <source>
        <dbReference type="EMBL" id="PIT69380.1"/>
    </source>
</evidence>
<dbReference type="GO" id="GO:0006355">
    <property type="term" value="P:regulation of DNA-templated transcription"/>
    <property type="evidence" value="ECO:0007669"/>
    <property type="project" value="UniProtKB-UniRule"/>
</dbReference>
<comment type="caution">
    <text evidence="12">The sequence shown here is derived from an EMBL/GenBank/DDBJ whole genome shotgun (WGS) entry which is preliminary data.</text>
</comment>
<dbReference type="SMART" id="SM00487">
    <property type="entry name" value="DEXDc"/>
    <property type="match status" value="1"/>
</dbReference>
<dbReference type="Pfam" id="PF02559">
    <property type="entry name" value="CarD_TRCF_RID"/>
    <property type="match status" value="1"/>
</dbReference>
<dbReference type="InterPro" id="IPR004576">
    <property type="entry name" value="Mfd"/>
</dbReference>
<dbReference type="SMART" id="SM01058">
    <property type="entry name" value="CarD_TRCF"/>
    <property type="match status" value="1"/>
</dbReference>
<keyword evidence="5" id="KW-0347">Helicase</keyword>
<dbReference type="InterPro" id="IPR047112">
    <property type="entry name" value="RecG/Mfd"/>
</dbReference>
<evidence type="ECO:0000256" key="7">
    <source>
        <dbReference type="ARBA" id="ARBA00023125"/>
    </source>
</evidence>
<dbReference type="InterPro" id="IPR003711">
    <property type="entry name" value="CarD-like/TRCF_RID"/>
</dbReference>
<evidence type="ECO:0000256" key="5">
    <source>
        <dbReference type="ARBA" id="ARBA00022806"/>
    </source>
</evidence>
<dbReference type="PROSITE" id="PS51194">
    <property type="entry name" value="HELICASE_CTER"/>
    <property type="match status" value="1"/>
</dbReference>
<keyword evidence="1 9" id="KW-0963">Cytoplasm</keyword>
<dbReference type="NCBIfam" id="TIGR00580">
    <property type="entry name" value="mfd"/>
    <property type="match status" value="1"/>
</dbReference>
<comment type="similarity">
    <text evidence="9">In the N-terminal section; belongs to the UvrB family.</text>
</comment>
<dbReference type="InterPro" id="IPR037235">
    <property type="entry name" value="TRCF-like_C_D7"/>
</dbReference>
<dbReference type="PANTHER" id="PTHR47964:SF1">
    <property type="entry name" value="ATP-DEPENDENT DNA HELICASE HOMOLOG RECG, CHLOROPLASTIC"/>
    <property type="match status" value="1"/>
</dbReference>
<feature type="domain" description="Helicase ATP-binding" evidence="10">
    <location>
        <begin position="633"/>
        <end position="794"/>
    </location>
</feature>
<dbReference type="Gene3D" id="3.40.50.11140">
    <property type="match status" value="1"/>
</dbReference>
<evidence type="ECO:0000256" key="8">
    <source>
        <dbReference type="ARBA" id="ARBA00023204"/>
    </source>
</evidence>
<evidence type="ECO:0000256" key="4">
    <source>
        <dbReference type="ARBA" id="ARBA00022801"/>
    </source>
</evidence>
<dbReference type="GO" id="GO:0005524">
    <property type="term" value="F:ATP binding"/>
    <property type="evidence" value="ECO:0007669"/>
    <property type="project" value="UniProtKB-UniRule"/>
</dbReference>
<dbReference type="PROSITE" id="PS51192">
    <property type="entry name" value="HELICASE_ATP_BIND_1"/>
    <property type="match status" value="1"/>
</dbReference>
<dbReference type="InterPro" id="IPR014001">
    <property type="entry name" value="Helicase_ATP-bd"/>
</dbReference>
<dbReference type="InterPro" id="IPR011545">
    <property type="entry name" value="DEAD/DEAH_box_helicase_dom"/>
</dbReference>
<dbReference type="EMBL" id="NJPP01000022">
    <property type="protein sequence ID" value="PIT69380.1"/>
    <property type="molecule type" value="Genomic_DNA"/>
</dbReference>
<dbReference type="InterPro" id="IPR027417">
    <property type="entry name" value="P-loop_NTPase"/>
</dbReference>
<dbReference type="Pfam" id="PF21132">
    <property type="entry name" value="MFD_D3"/>
    <property type="match status" value="1"/>
</dbReference>
<keyword evidence="7 9" id="KW-0238">DNA-binding</keyword>
<organism evidence="12 13">
    <name type="scientific">Bartonella tribocorum</name>
    <dbReference type="NCBI Taxonomy" id="85701"/>
    <lineage>
        <taxon>Bacteria</taxon>
        <taxon>Pseudomonadati</taxon>
        <taxon>Pseudomonadota</taxon>
        <taxon>Alphaproteobacteria</taxon>
        <taxon>Hyphomicrobiales</taxon>
        <taxon>Bartonellaceae</taxon>
        <taxon>Bartonella</taxon>
    </lineage>
</organism>
<dbReference type="Gene3D" id="3.90.1150.50">
    <property type="entry name" value="Transcription-repair-coupling factor, D7 domain"/>
    <property type="match status" value="1"/>
</dbReference>
<dbReference type="Gene3D" id="3.40.50.11180">
    <property type="match status" value="1"/>
</dbReference>
<reference evidence="12 13" key="1">
    <citation type="submission" date="2017-06" db="EMBL/GenBank/DDBJ databases">
        <title>Draft genome of Bartonella tribocorum C635.</title>
        <authorList>
            <person name="Hadjadj L."/>
            <person name="Jiyipong T."/>
            <person name="Diene S.M."/>
            <person name="Morand S."/>
            <person name="Rolain J.-M."/>
        </authorList>
    </citation>
    <scope>NUCLEOTIDE SEQUENCE [LARGE SCALE GENOMIC DNA]</scope>
    <source>
        <strain evidence="12 13">C635</strain>
    </source>
</reference>
<dbReference type="Pfam" id="PF00270">
    <property type="entry name" value="DEAD"/>
    <property type="match status" value="1"/>
</dbReference>
<dbReference type="AlphaFoldDB" id="A0A2M6UT65"/>
<dbReference type="EC" id="3.6.4.-" evidence="9"/>